<feature type="compositionally biased region" description="Polar residues" evidence="1">
    <location>
        <begin position="59"/>
        <end position="70"/>
    </location>
</feature>
<protein>
    <submittedName>
        <fullName evidence="2">Uncharacterized protein</fullName>
    </submittedName>
</protein>
<evidence type="ECO:0000313" key="3">
    <source>
        <dbReference type="Proteomes" id="UP001164929"/>
    </source>
</evidence>
<evidence type="ECO:0000313" key="2">
    <source>
        <dbReference type="EMBL" id="KAJ6992895.1"/>
    </source>
</evidence>
<keyword evidence="3" id="KW-1185">Reference proteome</keyword>
<gene>
    <name evidence="2" type="ORF">NC653_016110</name>
</gene>
<feature type="region of interest" description="Disordered" evidence="1">
    <location>
        <begin position="58"/>
        <end position="80"/>
    </location>
</feature>
<dbReference type="AlphaFoldDB" id="A0AAD6VYU4"/>
<dbReference type="EMBL" id="JAQIZT010000006">
    <property type="protein sequence ID" value="KAJ6992895.1"/>
    <property type="molecule type" value="Genomic_DNA"/>
</dbReference>
<proteinExistence type="predicted"/>
<reference evidence="2" key="1">
    <citation type="journal article" date="2023" name="Mol. Ecol. Resour.">
        <title>Chromosome-level genome assembly of a triploid poplar Populus alba 'Berolinensis'.</title>
        <authorList>
            <person name="Chen S."/>
            <person name="Yu Y."/>
            <person name="Wang X."/>
            <person name="Wang S."/>
            <person name="Zhang T."/>
            <person name="Zhou Y."/>
            <person name="He R."/>
            <person name="Meng N."/>
            <person name="Wang Y."/>
            <person name="Liu W."/>
            <person name="Liu Z."/>
            <person name="Liu J."/>
            <person name="Guo Q."/>
            <person name="Huang H."/>
            <person name="Sederoff R.R."/>
            <person name="Wang G."/>
            <person name="Qu G."/>
            <person name="Chen S."/>
        </authorList>
    </citation>
    <scope>NUCLEOTIDE SEQUENCE</scope>
    <source>
        <strain evidence="2">SC-2020</strain>
    </source>
</reference>
<comment type="caution">
    <text evidence="2">The sequence shown here is derived from an EMBL/GenBank/DDBJ whole genome shotgun (WGS) entry which is preliminary data.</text>
</comment>
<dbReference type="Proteomes" id="UP001164929">
    <property type="component" value="Chromosome 6"/>
</dbReference>
<organism evidence="2 3">
    <name type="scientific">Populus alba x Populus x berolinensis</name>
    <dbReference type="NCBI Taxonomy" id="444605"/>
    <lineage>
        <taxon>Eukaryota</taxon>
        <taxon>Viridiplantae</taxon>
        <taxon>Streptophyta</taxon>
        <taxon>Embryophyta</taxon>
        <taxon>Tracheophyta</taxon>
        <taxon>Spermatophyta</taxon>
        <taxon>Magnoliopsida</taxon>
        <taxon>eudicotyledons</taxon>
        <taxon>Gunneridae</taxon>
        <taxon>Pentapetalae</taxon>
        <taxon>rosids</taxon>
        <taxon>fabids</taxon>
        <taxon>Malpighiales</taxon>
        <taxon>Salicaceae</taxon>
        <taxon>Saliceae</taxon>
        <taxon>Populus</taxon>
    </lineage>
</organism>
<evidence type="ECO:0000256" key="1">
    <source>
        <dbReference type="SAM" id="MobiDB-lite"/>
    </source>
</evidence>
<name>A0AAD6VYU4_9ROSI</name>
<sequence length="80" mass="8842">MAKYFPGDGTSTARYYCSVFRDRNCGVARRCPDNLSDDFKLWDLLEDALSELLYELPATGSSRNSTSPSLANKEGSILAL</sequence>
<accession>A0AAD6VYU4</accession>